<dbReference type="Pfam" id="PF01222">
    <property type="entry name" value="ERG4_ERG24"/>
    <property type="match status" value="1"/>
</dbReference>
<keyword evidence="6" id="KW-0521">NADP</keyword>
<evidence type="ECO:0000256" key="16">
    <source>
        <dbReference type="ARBA" id="ARBA00060638"/>
    </source>
</evidence>
<name>A0AAF0EH83_9BASI</name>
<protein>
    <recommendedName>
        <fullName evidence="17">Delta(14)-sterol reductase ERG24</fullName>
        <ecNumber evidence="3">1.3.1.70</ecNumber>
    </recommendedName>
    <alternativeName>
        <fullName evidence="19">C-14 sterol reductase ERG24</fullName>
    </alternativeName>
    <alternativeName>
        <fullName evidence="18">Sterol C14-reductase ERG24</fullName>
    </alternativeName>
</protein>
<evidence type="ECO:0000313" key="22">
    <source>
        <dbReference type="Proteomes" id="UP001214415"/>
    </source>
</evidence>
<dbReference type="Gene3D" id="1.20.120.1630">
    <property type="match status" value="1"/>
</dbReference>
<keyword evidence="22" id="KW-1185">Reference proteome</keyword>
<evidence type="ECO:0000256" key="1">
    <source>
        <dbReference type="ARBA" id="ARBA00004141"/>
    </source>
</evidence>
<gene>
    <name evidence="21" type="primary">ERG24</name>
    <name evidence="21" type="ORF">MEQU1_001341</name>
</gene>
<feature type="transmembrane region" description="Helical" evidence="20">
    <location>
        <begin position="81"/>
        <end position="99"/>
    </location>
</feature>
<evidence type="ECO:0000256" key="12">
    <source>
        <dbReference type="ARBA" id="ARBA00023136"/>
    </source>
</evidence>
<reference evidence="21" key="1">
    <citation type="submission" date="2023-03" db="EMBL/GenBank/DDBJ databases">
        <title>Mating type loci evolution in Malassezia.</title>
        <authorList>
            <person name="Coelho M.A."/>
        </authorList>
    </citation>
    <scope>NUCLEOTIDE SEQUENCE</scope>
    <source>
        <strain evidence="21">CBS 12830</strain>
    </source>
</reference>
<keyword evidence="11" id="KW-0443">Lipid metabolism</keyword>
<dbReference type="PANTHER" id="PTHR21257:SF52">
    <property type="entry name" value="DELTA(14)-STEROL REDUCTASE TM7SF2"/>
    <property type="match status" value="1"/>
</dbReference>
<keyword evidence="13" id="KW-1207">Sterol metabolism</keyword>
<evidence type="ECO:0000256" key="17">
    <source>
        <dbReference type="ARBA" id="ARBA00074394"/>
    </source>
</evidence>
<evidence type="ECO:0000256" key="5">
    <source>
        <dbReference type="ARBA" id="ARBA00022692"/>
    </source>
</evidence>
<evidence type="ECO:0000256" key="15">
    <source>
        <dbReference type="ARBA" id="ARBA00052254"/>
    </source>
</evidence>
<evidence type="ECO:0000256" key="3">
    <source>
        <dbReference type="ARBA" id="ARBA00012413"/>
    </source>
</evidence>
<accession>A0AAF0EH83</accession>
<dbReference type="PANTHER" id="PTHR21257">
    <property type="entry name" value="DELTA(14)-STEROL REDUCTASE"/>
    <property type="match status" value="1"/>
</dbReference>
<organism evidence="21 22">
    <name type="scientific">Malassezia equina</name>
    <dbReference type="NCBI Taxonomy" id="1381935"/>
    <lineage>
        <taxon>Eukaryota</taxon>
        <taxon>Fungi</taxon>
        <taxon>Dikarya</taxon>
        <taxon>Basidiomycota</taxon>
        <taxon>Ustilaginomycotina</taxon>
        <taxon>Malasseziomycetes</taxon>
        <taxon>Malasseziales</taxon>
        <taxon>Malasseziaceae</taxon>
        <taxon>Malassezia</taxon>
    </lineage>
</organism>
<evidence type="ECO:0000256" key="14">
    <source>
        <dbReference type="ARBA" id="ARBA00023221"/>
    </source>
</evidence>
<dbReference type="Proteomes" id="UP001214415">
    <property type="component" value="Chromosome 2"/>
</dbReference>
<keyword evidence="7" id="KW-0752">Steroid biosynthesis</keyword>
<proteinExistence type="inferred from homology"/>
<dbReference type="PROSITE" id="PS01018">
    <property type="entry name" value="STEROL_REDUCT_2"/>
    <property type="match status" value="1"/>
</dbReference>
<comment type="subcellular location">
    <subcellularLocation>
        <location evidence="1">Membrane</location>
        <topology evidence="1">Multi-pass membrane protein</topology>
    </subcellularLocation>
</comment>
<evidence type="ECO:0000256" key="19">
    <source>
        <dbReference type="ARBA" id="ARBA00083315"/>
    </source>
</evidence>
<feature type="transmembrane region" description="Helical" evidence="20">
    <location>
        <begin position="266"/>
        <end position="285"/>
    </location>
</feature>
<evidence type="ECO:0000256" key="10">
    <source>
        <dbReference type="ARBA" id="ARBA00023011"/>
    </source>
</evidence>
<comment type="pathway">
    <text evidence="16">Steroid biosynthesis; zymosterol biosynthesis; zymosterol from lanosterol: step 2/6.</text>
</comment>
<sequence length="387" mass="44461">MYYLAFGCSEELGCDLSLPISRPEALWQFARQSFIDSFTDKTAWAIYYGWYAYCVIAWFVLPGEWVKGLPLRTGAKLEYKINALTTGALALGIATGTIYKRPDLFTVLYDHWPGLLTAAFVNSLVQAFYVYASSFMGNKLLALGGNSGNPFFDWFIGRELNPRIGKFDIKTFNELRPGLLLWVFMDLSCACHQWKTFGKVSDSMILVTTFHTWYVVDSLLHESTILTQMDITTDGFGFMLSVGDLAWLPFTYSLQARYLAFSPVNLGWMGVLAVLAVQSVGYYIFRTSNVEKNDFRHGKNPKSRKLLVSGWWGRSRHPNYLGDWIMAWAWCLPCGFQTPVPYFYVVYFAVLLVHRQLRDDDACKKKYGSDWDTYCKRVPYRIIPYVY</sequence>
<keyword evidence="8 20" id="KW-1133">Transmembrane helix</keyword>
<evidence type="ECO:0000313" key="21">
    <source>
        <dbReference type="EMBL" id="WFD22666.1"/>
    </source>
</evidence>
<evidence type="ECO:0000256" key="7">
    <source>
        <dbReference type="ARBA" id="ARBA00022955"/>
    </source>
</evidence>
<evidence type="ECO:0000256" key="2">
    <source>
        <dbReference type="ARBA" id="ARBA00005402"/>
    </source>
</evidence>
<evidence type="ECO:0000256" key="8">
    <source>
        <dbReference type="ARBA" id="ARBA00022989"/>
    </source>
</evidence>
<keyword evidence="9 21" id="KW-0560">Oxidoreductase</keyword>
<dbReference type="FunFam" id="1.20.120.1630:FF:000009">
    <property type="entry name" value="C-14 sterol reductase"/>
    <property type="match status" value="1"/>
</dbReference>
<dbReference type="EC" id="1.3.1.70" evidence="3"/>
<evidence type="ECO:0000256" key="11">
    <source>
        <dbReference type="ARBA" id="ARBA00023098"/>
    </source>
</evidence>
<evidence type="ECO:0000256" key="18">
    <source>
        <dbReference type="ARBA" id="ARBA00077841"/>
    </source>
</evidence>
<comment type="catalytic activity">
    <reaction evidence="15">
        <text>4,4-dimethyl-5alpha-cholesta-8,24-dien-3beta-ol + NADP(+) = 4,4-dimethyl-5alpha-cholesta-8,14,24-trien-3beta-ol + NADPH + H(+)</text>
        <dbReference type="Rhea" id="RHEA:18561"/>
        <dbReference type="ChEBI" id="CHEBI:15378"/>
        <dbReference type="ChEBI" id="CHEBI:17813"/>
        <dbReference type="ChEBI" id="CHEBI:18364"/>
        <dbReference type="ChEBI" id="CHEBI:57783"/>
        <dbReference type="ChEBI" id="CHEBI:58349"/>
        <dbReference type="EC" id="1.3.1.70"/>
    </reaction>
    <physiologicalReaction direction="right-to-left" evidence="15">
        <dbReference type="Rhea" id="RHEA:18563"/>
    </physiologicalReaction>
</comment>
<evidence type="ECO:0000256" key="9">
    <source>
        <dbReference type="ARBA" id="ARBA00023002"/>
    </source>
</evidence>
<dbReference type="GO" id="GO:0050613">
    <property type="term" value="F:Delta14-sterol reductase activity"/>
    <property type="evidence" value="ECO:0007669"/>
    <property type="project" value="UniProtKB-EC"/>
</dbReference>
<keyword evidence="5 20" id="KW-0812">Transmembrane</keyword>
<evidence type="ECO:0000256" key="20">
    <source>
        <dbReference type="SAM" id="Phobius"/>
    </source>
</evidence>
<evidence type="ECO:0000256" key="6">
    <source>
        <dbReference type="ARBA" id="ARBA00022857"/>
    </source>
</evidence>
<keyword evidence="12 20" id="KW-0472">Membrane</keyword>
<dbReference type="EMBL" id="CP119901">
    <property type="protein sequence ID" value="WFD22666.1"/>
    <property type="molecule type" value="Genomic_DNA"/>
</dbReference>
<keyword evidence="14" id="KW-0753">Steroid metabolism</keyword>
<keyword evidence="4" id="KW-0444">Lipid biosynthesis</keyword>
<evidence type="ECO:0000256" key="4">
    <source>
        <dbReference type="ARBA" id="ARBA00022516"/>
    </source>
</evidence>
<comment type="similarity">
    <text evidence="2">Belongs to the ERG4/ERG24 family.</text>
</comment>
<dbReference type="PROSITE" id="PS01017">
    <property type="entry name" value="STEROL_REDUCT_1"/>
    <property type="match status" value="1"/>
</dbReference>
<keyword evidence="10" id="KW-0756">Sterol biosynthesis</keyword>
<dbReference type="GO" id="GO:0005789">
    <property type="term" value="C:endoplasmic reticulum membrane"/>
    <property type="evidence" value="ECO:0007669"/>
    <property type="project" value="TreeGrafter"/>
</dbReference>
<evidence type="ECO:0000256" key="13">
    <source>
        <dbReference type="ARBA" id="ARBA00023166"/>
    </source>
</evidence>
<dbReference type="AlphaFoldDB" id="A0AAF0EH83"/>
<feature type="transmembrane region" description="Helical" evidence="20">
    <location>
        <begin position="111"/>
        <end position="132"/>
    </location>
</feature>
<feature type="transmembrane region" description="Helical" evidence="20">
    <location>
        <begin position="44"/>
        <end position="61"/>
    </location>
</feature>
<dbReference type="GO" id="GO:0006696">
    <property type="term" value="P:ergosterol biosynthetic process"/>
    <property type="evidence" value="ECO:0007669"/>
    <property type="project" value="TreeGrafter"/>
</dbReference>
<dbReference type="InterPro" id="IPR001171">
    <property type="entry name" value="ERG24_DHCR-like"/>
</dbReference>
<dbReference type="InterPro" id="IPR018083">
    <property type="entry name" value="Sterol_reductase_CS"/>
</dbReference>